<dbReference type="EMBL" id="PYIX02000006">
    <property type="protein sequence ID" value="RFC84415.1"/>
    <property type="molecule type" value="Genomic_DNA"/>
</dbReference>
<organism evidence="3 4">
    <name type="scientific">Acinetobacter sichuanensis</name>
    <dbReference type="NCBI Taxonomy" id="2136183"/>
    <lineage>
        <taxon>Bacteria</taxon>
        <taxon>Pseudomonadati</taxon>
        <taxon>Pseudomonadota</taxon>
        <taxon>Gammaproteobacteria</taxon>
        <taxon>Moraxellales</taxon>
        <taxon>Moraxellaceae</taxon>
        <taxon>Acinetobacter</taxon>
    </lineage>
</organism>
<evidence type="ECO:0000313" key="3">
    <source>
        <dbReference type="EMBL" id="RFC84415.1"/>
    </source>
</evidence>
<dbReference type="InterPro" id="IPR047741">
    <property type="entry name" value="DIP1984-like"/>
</dbReference>
<proteinExistence type="predicted"/>
<feature type="coiled-coil region" evidence="1">
    <location>
        <begin position="119"/>
        <end position="146"/>
    </location>
</feature>
<reference evidence="2" key="4">
    <citation type="submission" date="2024-09" db="EMBL/GenBank/DDBJ databases">
        <authorList>
            <person name="Sun Q."/>
            <person name="Mori K."/>
        </authorList>
    </citation>
    <scope>NUCLEOTIDE SEQUENCE</scope>
    <source>
        <strain evidence="2">KCTC 62575</strain>
    </source>
</reference>
<evidence type="ECO:0000313" key="4">
    <source>
        <dbReference type="Proteomes" id="UP000240957"/>
    </source>
</evidence>
<dbReference type="RefSeq" id="WP_107007294.1">
    <property type="nucleotide sequence ID" value="NZ_JAVIDQ010000002.1"/>
</dbReference>
<evidence type="ECO:0000313" key="5">
    <source>
        <dbReference type="Proteomes" id="UP001595455"/>
    </source>
</evidence>
<comment type="caution">
    <text evidence="3">The sequence shown here is derived from an EMBL/GenBank/DDBJ whole genome shotgun (WGS) entry which is preliminary data.</text>
</comment>
<dbReference type="NCBIfam" id="NF038048">
    <property type="entry name" value="DIP1984_fam"/>
    <property type="match status" value="1"/>
</dbReference>
<dbReference type="OrthoDB" id="3730241at2"/>
<name>A0A371YSI9_9GAMM</name>
<dbReference type="Pfam" id="PF20935">
    <property type="entry name" value="DUF6847"/>
    <property type="match status" value="1"/>
</dbReference>
<accession>A0A371YSI9</accession>
<reference evidence="2" key="1">
    <citation type="journal article" date="2014" name="Int. J. Syst. Evol. Microbiol.">
        <title>Complete genome of a new Firmicutes species belonging to the dominant human colonic microbiota ('Ruminococcus bicirculans') reveals two chromosomes and a selective capacity to utilize plant glucans.</title>
        <authorList>
            <consortium name="NISC Comparative Sequencing Program"/>
            <person name="Wegmann U."/>
            <person name="Louis P."/>
            <person name="Goesmann A."/>
            <person name="Henrissat B."/>
            <person name="Duncan S.H."/>
            <person name="Flint H.J."/>
        </authorList>
    </citation>
    <scope>NUCLEOTIDE SEQUENCE</scope>
    <source>
        <strain evidence="2">KCTC 62575</strain>
    </source>
</reference>
<protein>
    <submittedName>
        <fullName evidence="2">DIP1984 family protein</fullName>
    </submittedName>
    <submittedName>
        <fullName evidence="3">Septicolysin</fullName>
    </submittedName>
</protein>
<reference evidence="5" key="3">
    <citation type="journal article" date="2019" name="Int. J. Syst. Evol. Microbiol.">
        <title>The Global Catalogue of Microorganisms (GCM) 10K type strain sequencing project: providing services to taxonomists for standard genome sequencing and annotation.</title>
        <authorList>
            <consortium name="The Broad Institute Genomics Platform"/>
            <consortium name="The Broad Institute Genome Sequencing Center for Infectious Disease"/>
            <person name="Wu L."/>
            <person name="Ma J."/>
        </authorList>
    </citation>
    <scope>NUCLEOTIDE SEQUENCE [LARGE SCALE GENOMIC DNA]</scope>
    <source>
        <strain evidence="5">KCTC 62575</strain>
    </source>
</reference>
<dbReference type="AlphaFoldDB" id="A0A371YSI9"/>
<evidence type="ECO:0000256" key="1">
    <source>
        <dbReference type="SAM" id="Coils"/>
    </source>
</evidence>
<keyword evidence="1" id="KW-0175">Coiled coil</keyword>
<evidence type="ECO:0000313" key="2">
    <source>
        <dbReference type="EMBL" id="MFC2997988.1"/>
    </source>
</evidence>
<dbReference type="CDD" id="cd12208">
    <property type="entry name" value="DIP1984-like"/>
    <property type="match status" value="1"/>
</dbReference>
<dbReference type="Proteomes" id="UP000240957">
    <property type="component" value="Unassembled WGS sequence"/>
</dbReference>
<reference evidence="3 4" key="2">
    <citation type="submission" date="2018-08" db="EMBL/GenBank/DDBJ databases">
        <title>The draft genome of Acinetobacter sichuanensis strain WCHAc060041.</title>
        <authorList>
            <person name="Qin J."/>
            <person name="Feng Y."/>
            <person name="Zong Z."/>
        </authorList>
    </citation>
    <scope>NUCLEOTIDE SEQUENCE [LARGE SCALE GENOMIC DNA]</scope>
    <source>
        <strain evidence="3 4">WCHAc060041</strain>
    </source>
</reference>
<gene>
    <name evidence="2" type="ORF">ACFODO_22600</name>
    <name evidence="3" type="ORF">C9E89_005655</name>
</gene>
<dbReference type="EMBL" id="JBHRSF010000160">
    <property type="protein sequence ID" value="MFC2997988.1"/>
    <property type="molecule type" value="Genomic_DNA"/>
</dbReference>
<sequence>MKVAEALLIKSDHQKKLTSLKQRININVLVKDGEEPSEDPNELIKQAFSISQDLQGIISNIYLTYARTKLSDGRSFINVINQRDDLIEKQTILMQAIENSEQFNRCNISEVKWKKIISVARLQKQADEISMKIRELNMKIQEANWQIEMYDPQKSLVTIVPPCIEKVG</sequence>
<dbReference type="Gene3D" id="6.10.320.10">
    <property type="match status" value="1"/>
</dbReference>
<keyword evidence="5" id="KW-1185">Reference proteome</keyword>
<dbReference type="Proteomes" id="UP001595455">
    <property type="component" value="Unassembled WGS sequence"/>
</dbReference>